<keyword evidence="1" id="KW-0282">Flagellum</keyword>
<dbReference type="EMBL" id="JAABNT010000010">
    <property type="protein sequence ID" value="NEK23816.1"/>
    <property type="molecule type" value="Genomic_DNA"/>
</dbReference>
<accession>A0A6P0CFF7</accession>
<dbReference type="AlphaFoldDB" id="A0A6P0CFF7"/>
<name>A0A6P0CFF7_9RHOB</name>
<dbReference type="Proteomes" id="UP000468591">
    <property type="component" value="Unassembled WGS sequence"/>
</dbReference>
<keyword evidence="2" id="KW-1185">Reference proteome</keyword>
<reference evidence="1 2" key="1">
    <citation type="submission" date="2020-01" db="EMBL/GenBank/DDBJ databases">
        <title>Sulfitobacter sediminilitoris sp. nov., isolated from a tidal flat.</title>
        <authorList>
            <person name="Park S."/>
            <person name="Yoon J.-H."/>
        </authorList>
    </citation>
    <scope>NUCLEOTIDE SEQUENCE [LARGE SCALE GENOMIC DNA]</scope>
    <source>
        <strain evidence="1 2">JBTF-M27</strain>
    </source>
</reference>
<gene>
    <name evidence="1" type="ORF">GV827_15570</name>
</gene>
<proteinExistence type="predicted"/>
<dbReference type="RefSeq" id="WP_164354740.1">
    <property type="nucleotide sequence ID" value="NZ_JAABNT010000010.1"/>
</dbReference>
<protein>
    <submittedName>
        <fullName evidence="1">Flagellar biosynthesis protein FlgH</fullName>
    </submittedName>
</protein>
<organism evidence="1 2">
    <name type="scientific">Sulfitobacter sediminilitoris</name>
    <dbReference type="NCBI Taxonomy" id="2698830"/>
    <lineage>
        <taxon>Bacteria</taxon>
        <taxon>Pseudomonadati</taxon>
        <taxon>Pseudomonadota</taxon>
        <taxon>Alphaproteobacteria</taxon>
        <taxon>Rhodobacterales</taxon>
        <taxon>Roseobacteraceae</taxon>
        <taxon>Sulfitobacter</taxon>
    </lineage>
</organism>
<sequence length="154" mass="16982">MIKLLIIGVFVAGAGALGYFGERFMRPTDAPVPEGTVAETKPEHLFKMPLGKFTMQLLQPRSTLHLVFDIDVYVMGSAAFEAINGSVGRARLRDATVTAIAELAETDLSLAAPMDAEERRKKLAAQIVRKLYVDFPVIRTARINTYKSNLSLRD</sequence>
<keyword evidence="1" id="KW-0969">Cilium</keyword>
<comment type="caution">
    <text evidence="1">The sequence shown here is derived from an EMBL/GenBank/DDBJ whole genome shotgun (WGS) entry which is preliminary data.</text>
</comment>
<evidence type="ECO:0000313" key="1">
    <source>
        <dbReference type="EMBL" id="NEK23816.1"/>
    </source>
</evidence>
<evidence type="ECO:0000313" key="2">
    <source>
        <dbReference type="Proteomes" id="UP000468591"/>
    </source>
</evidence>
<keyword evidence="1" id="KW-0966">Cell projection</keyword>